<dbReference type="GO" id="GO:0009055">
    <property type="term" value="F:electron transfer activity"/>
    <property type="evidence" value="ECO:0007669"/>
    <property type="project" value="InterPro"/>
</dbReference>
<evidence type="ECO:0000256" key="3">
    <source>
        <dbReference type="SAM" id="MobiDB-lite"/>
    </source>
</evidence>
<dbReference type="FunFam" id="2.60.40.420:FF:000003">
    <property type="entry name" value="Blue copper"/>
    <property type="match status" value="1"/>
</dbReference>
<accession>A0AAV7FKP0</accession>
<evidence type="ECO:0000256" key="4">
    <source>
        <dbReference type="SAM" id="Phobius"/>
    </source>
</evidence>
<sequence>MAPLLGKAVGLCLFLVLVSLGFGYGATHKVGDEKGWTLNDKPNYIAWAKSKTFHVGDELLFQYDNQLHNVLQVNKQAYHKCNTAAPIAVFNTGYDSITIKSKEHLYFICGTPGHCEAGQKVSIKISKSKAPAEPSPTIEPPPSSDPSPWVEPSPIDSPPLFKPPPSFGTPPPKSQASIAHCGLCGFLLSIAILVFNLISM</sequence>
<evidence type="ECO:0000256" key="1">
    <source>
        <dbReference type="ARBA" id="ARBA00022723"/>
    </source>
</evidence>
<dbReference type="Gene3D" id="2.60.40.420">
    <property type="entry name" value="Cupredoxins - blue copper proteins"/>
    <property type="match status" value="1"/>
</dbReference>
<dbReference type="PANTHER" id="PTHR33021">
    <property type="entry name" value="BLUE COPPER PROTEIN"/>
    <property type="match status" value="1"/>
</dbReference>
<feature type="domain" description="Phytocyanin" evidence="6">
    <location>
        <begin position="26"/>
        <end position="127"/>
    </location>
</feature>
<keyword evidence="5" id="KW-0732">Signal</keyword>
<keyword evidence="8" id="KW-1185">Reference proteome</keyword>
<dbReference type="SUPFAM" id="SSF49503">
    <property type="entry name" value="Cupredoxins"/>
    <property type="match status" value="1"/>
</dbReference>
<proteinExistence type="predicted"/>
<dbReference type="InterPro" id="IPR039391">
    <property type="entry name" value="Phytocyanin-like"/>
</dbReference>
<keyword evidence="4" id="KW-1133">Transmembrane helix</keyword>
<feature type="signal peptide" evidence="5">
    <location>
        <begin position="1"/>
        <end position="25"/>
    </location>
</feature>
<dbReference type="AlphaFoldDB" id="A0AAV7FKP0"/>
<feature type="region of interest" description="Disordered" evidence="3">
    <location>
        <begin position="126"/>
        <end position="171"/>
    </location>
</feature>
<dbReference type="GO" id="GO:0005886">
    <property type="term" value="C:plasma membrane"/>
    <property type="evidence" value="ECO:0007669"/>
    <property type="project" value="TreeGrafter"/>
</dbReference>
<dbReference type="PROSITE" id="PS51485">
    <property type="entry name" value="PHYTOCYANIN"/>
    <property type="match status" value="1"/>
</dbReference>
<organism evidence="7 8">
    <name type="scientific">Dendrobium chrysotoxum</name>
    <name type="common">Orchid</name>
    <dbReference type="NCBI Taxonomy" id="161865"/>
    <lineage>
        <taxon>Eukaryota</taxon>
        <taxon>Viridiplantae</taxon>
        <taxon>Streptophyta</taxon>
        <taxon>Embryophyta</taxon>
        <taxon>Tracheophyta</taxon>
        <taxon>Spermatophyta</taxon>
        <taxon>Magnoliopsida</taxon>
        <taxon>Liliopsida</taxon>
        <taxon>Asparagales</taxon>
        <taxon>Orchidaceae</taxon>
        <taxon>Epidendroideae</taxon>
        <taxon>Malaxideae</taxon>
        <taxon>Dendrobiinae</taxon>
        <taxon>Dendrobium</taxon>
    </lineage>
</organism>
<dbReference type="GO" id="GO:0046872">
    <property type="term" value="F:metal ion binding"/>
    <property type="evidence" value="ECO:0007669"/>
    <property type="project" value="UniProtKB-KW"/>
</dbReference>
<dbReference type="InterPro" id="IPR003245">
    <property type="entry name" value="Phytocyanin_dom"/>
</dbReference>
<dbReference type="Pfam" id="PF02298">
    <property type="entry name" value="Cu_bind_like"/>
    <property type="match status" value="1"/>
</dbReference>
<dbReference type="EMBL" id="JAGFBR010000018">
    <property type="protein sequence ID" value="KAH0449999.1"/>
    <property type="molecule type" value="Genomic_DNA"/>
</dbReference>
<dbReference type="Proteomes" id="UP000775213">
    <property type="component" value="Unassembled WGS sequence"/>
</dbReference>
<keyword evidence="1" id="KW-0479">Metal-binding</keyword>
<gene>
    <name evidence="7" type="ORF">IEQ34_020691</name>
</gene>
<protein>
    <recommendedName>
        <fullName evidence="6">Phytocyanin domain-containing protein</fullName>
    </recommendedName>
</protein>
<reference evidence="7 8" key="1">
    <citation type="journal article" date="2021" name="Hortic Res">
        <title>Chromosome-scale assembly of the Dendrobium chrysotoxum genome enhances the understanding of orchid evolution.</title>
        <authorList>
            <person name="Zhang Y."/>
            <person name="Zhang G.Q."/>
            <person name="Zhang D."/>
            <person name="Liu X.D."/>
            <person name="Xu X.Y."/>
            <person name="Sun W.H."/>
            <person name="Yu X."/>
            <person name="Zhu X."/>
            <person name="Wang Z.W."/>
            <person name="Zhao X."/>
            <person name="Zhong W.Y."/>
            <person name="Chen H."/>
            <person name="Yin W.L."/>
            <person name="Huang T."/>
            <person name="Niu S.C."/>
            <person name="Liu Z.J."/>
        </authorList>
    </citation>
    <scope>NUCLEOTIDE SEQUENCE [LARGE SCALE GENOMIC DNA]</scope>
    <source>
        <strain evidence="7">Lindl</strain>
    </source>
</reference>
<keyword evidence="4" id="KW-0812">Transmembrane</keyword>
<feature type="chain" id="PRO_5043440115" description="Phytocyanin domain-containing protein" evidence="5">
    <location>
        <begin position="26"/>
        <end position="200"/>
    </location>
</feature>
<keyword evidence="4" id="KW-0472">Membrane</keyword>
<evidence type="ECO:0000313" key="8">
    <source>
        <dbReference type="Proteomes" id="UP000775213"/>
    </source>
</evidence>
<feature type="compositionally biased region" description="Pro residues" evidence="3">
    <location>
        <begin position="133"/>
        <end position="171"/>
    </location>
</feature>
<evidence type="ECO:0000256" key="5">
    <source>
        <dbReference type="SAM" id="SignalP"/>
    </source>
</evidence>
<dbReference type="InterPro" id="IPR008972">
    <property type="entry name" value="Cupredoxin"/>
</dbReference>
<evidence type="ECO:0000259" key="6">
    <source>
        <dbReference type="PROSITE" id="PS51485"/>
    </source>
</evidence>
<feature type="transmembrane region" description="Helical" evidence="4">
    <location>
        <begin position="177"/>
        <end position="198"/>
    </location>
</feature>
<evidence type="ECO:0000313" key="7">
    <source>
        <dbReference type="EMBL" id="KAH0449999.1"/>
    </source>
</evidence>
<comment type="caution">
    <text evidence="7">The sequence shown here is derived from an EMBL/GenBank/DDBJ whole genome shotgun (WGS) entry which is preliminary data.</text>
</comment>
<keyword evidence="2" id="KW-0325">Glycoprotein</keyword>
<name>A0AAV7FKP0_DENCH</name>
<evidence type="ECO:0000256" key="2">
    <source>
        <dbReference type="ARBA" id="ARBA00023180"/>
    </source>
</evidence>
<dbReference type="PANTHER" id="PTHR33021:SF339">
    <property type="entry name" value="OS07G0570600 PROTEIN"/>
    <property type="match status" value="1"/>
</dbReference>